<keyword evidence="1" id="KW-0067">ATP-binding</keyword>
<dbReference type="InterPro" id="IPR005501">
    <property type="entry name" value="LamB/YcsF/PxpA-like"/>
</dbReference>
<dbReference type="Gene3D" id="3.20.20.370">
    <property type="entry name" value="Glycoside hydrolase/deacetylase"/>
    <property type="match status" value="1"/>
</dbReference>
<evidence type="ECO:0000256" key="1">
    <source>
        <dbReference type="HAMAP-Rule" id="MF_00691"/>
    </source>
</evidence>
<dbReference type="Proteomes" id="UP000184245">
    <property type="component" value="Unassembled WGS sequence"/>
</dbReference>
<dbReference type="GO" id="GO:0017168">
    <property type="term" value="F:5-oxoprolinase (ATP-hydrolyzing) activity"/>
    <property type="evidence" value="ECO:0007669"/>
    <property type="project" value="UniProtKB-UniRule"/>
</dbReference>
<dbReference type="NCBIfam" id="NF003814">
    <property type="entry name" value="PRK05406.1-3"/>
    <property type="match status" value="1"/>
</dbReference>
<accession>A0A1M4VV67</accession>
<dbReference type="GO" id="GO:0005975">
    <property type="term" value="P:carbohydrate metabolic process"/>
    <property type="evidence" value="ECO:0007669"/>
    <property type="project" value="InterPro"/>
</dbReference>
<comment type="catalytic activity">
    <reaction evidence="1">
        <text>5-oxo-L-proline + ATP + 2 H2O = L-glutamate + ADP + phosphate + H(+)</text>
        <dbReference type="Rhea" id="RHEA:10348"/>
        <dbReference type="ChEBI" id="CHEBI:15377"/>
        <dbReference type="ChEBI" id="CHEBI:15378"/>
        <dbReference type="ChEBI" id="CHEBI:29985"/>
        <dbReference type="ChEBI" id="CHEBI:30616"/>
        <dbReference type="ChEBI" id="CHEBI:43474"/>
        <dbReference type="ChEBI" id="CHEBI:58402"/>
        <dbReference type="ChEBI" id="CHEBI:456216"/>
        <dbReference type="EC" id="3.5.2.9"/>
    </reaction>
</comment>
<dbReference type="OrthoDB" id="9773478at2"/>
<dbReference type="SUPFAM" id="SSF88713">
    <property type="entry name" value="Glycoside hydrolase/deacetylase"/>
    <property type="match status" value="1"/>
</dbReference>
<dbReference type="GO" id="GO:0005524">
    <property type="term" value="F:ATP binding"/>
    <property type="evidence" value="ECO:0007669"/>
    <property type="project" value="UniProtKB-UniRule"/>
</dbReference>
<dbReference type="EC" id="3.5.2.9" evidence="1"/>
<evidence type="ECO:0000313" key="3">
    <source>
        <dbReference type="Proteomes" id="UP000184245"/>
    </source>
</evidence>
<organism evidence="2 3">
    <name type="scientific">Lactonifactor longoviformis DSM 17459</name>
    <dbReference type="NCBI Taxonomy" id="1122155"/>
    <lineage>
        <taxon>Bacteria</taxon>
        <taxon>Bacillati</taxon>
        <taxon>Bacillota</taxon>
        <taxon>Clostridia</taxon>
        <taxon>Eubacteriales</taxon>
        <taxon>Clostridiaceae</taxon>
        <taxon>Lactonifactor</taxon>
    </lineage>
</organism>
<dbReference type="RefSeq" id="WP_072850192.1">
    <property type="nucleotide sequence ID" value="NZ_FQVI01000005.1"/>
</dbReference>
<keyword evidence="1" id="KW-0378">Hydrolase</keyword>
<dbReference type="AlphaFoldDB" id="A0A1M4VV67"/>
<protein>
    <recommendedName>
        <fullName evidence="1">5-oxoprolinase subunit A</fullName>
        <shortName evidence="1">5-OPase subunit A</shortName>
        <ecNumber evidence="1">3.5.2.9</ecNumber>
    </recommendedName>
    <alternativeName>
        <fullName evidence="1">5-oxoprolinase (ATP-hydrolyzing) subunit A</fullName>
    </alternativeName>
</protein>
<dbReference type="PANTHER" id="PTHR30292:SF0">
    <property type="entry name" value="5-OXOPROLINASE SUBUNIT A"/>
    <property type="match status" value="1"/>
</dbReference>
<proteinExistence type="inferred from homology"/>
<dbReference type="STRING" id="1122155.SAMN02745158_01342"/>
<comment type="function">
    <text evidence="1">Catalyzes the cleavage of 5-oxoproline to form L-glutamate coupled to the hydrolysis of ATP to ADP and inorganic phosphate.</text>
</comment>
<gene>
    <name evidence="1" type="primary">pxpA</name>
    <name evidence="2" type="ORF">SAMN02745158_01342</name>
</gene>
<comment type="similarity">
    <text evidence="1">Belongs to the LamB/PxpA family.</text>
</comment>
<dbReference type="NCBIfam" id="NF003816">
    <property type="entry name" value="PRK05406.1-5"/>
    <property type="match status" value="1"/>
</dbReference>
<name>A0A1M4VV67_9CLOT</name>
<comment type="subunit">
    <text evidence="1">Forms a complex composed of PxpA, PxpB and PxpC.</text>
</comment>
<dbReference type="HAMAP" id="MF_00691">
    <property type="entry name" value="PxpA"/>
    <property type="match status" value="1"/>
</dbReference>
<keyword evidence="1" id="KW-0547">Nucleotide-binding</keyword>
<reference evidence="2 3" key="1">
    <citation type="submission" date="2016-11" db="EMBL/GenBank/DDBJ databases">
        <authorList>
            <person name="Jaros S."/>
            <person name="Januszkiewicz K."/>
            <person name="Wedrychowicz H."/>
        </authorList>
    </citation>
    <scope>NUCLEOTIDE SEQUENCE [LARGE SCALE GENOMIC DNA]</scope>
    <source>
        <strain evidence="2 3">DSM 17459</strain>
    </source>
</reference>
<evidence type="ECO:0000313" key="2">
    <source>
        <dbReference type="EMBL" id="SHE72800.1"/>
    </source>
</evidence>
<dbReference type="EMBL" id="FQVI01000005">
    <property type="protein sequence ID" value="SHE72800.1"/>
    <property type="molecule type" value="Genomic_DNA"/>
</dbReference>
<keyword evidence="3" id="KW-1185">Reference proteome</keyword>
<dbReference type="InterPro" id="IPR011330">
    <property type="entry name" value="Glyco_hydro/deAcase_b/a-brl"/>
</dbReference>
<dbReference type="PANTHER" id="PTHR30292">
    <property type="entry name" value="UNCHARACTERIZED PROTEIN YBGL-RELATED"/>
    <property type="match status" value="1"/>
</dbReference>
<dbReference type="CDD" id="cd10787">
    <property type="entry name" value="LamB_YcsF_like"/>
    <property type="match status" value="1"/>
</dbReference>
<sequence>MYTIDLNSDMGESFGAYTIGGDEEIIKYVTTANVACGWHAGDPMVMDKVVGMAKEHNVRVGAHPGYPDLLGFGRRKMVLSFLEVKNYIKYQIGALQAFTASYGMKLQHVAPHGALGNLCQYDREVSRAICEAVYEVDPGLMIYYCAGAVLGEEAQQMGLKAAAEIFADRAYMDDLSLVPRKMEGAMITDEVLVIERCVRMIKEGKVTSITGRELTIQGDTLCVHGDGPKAIAFVKRIREVFQYEGITIKNIE</sequence>
<dbReference type="Pfam" id="PF03746">
    <property type="entry name" value="LamB_YcsF"/>
    <property type="match status" value="1"/>
</dbReference>